<organism evidence="2 3">
    <name type="scientific">Candidatus Komeilibacteria bacterium CG10_big_fil_rev_8_21_14_0_10_41_13</name>
    <dbReference type="NCBI Taxonomy" id="1974476"/>
    <lineage>
        <taxon>Bacteria</taxon>
        <taxon>Candidatus Komeiliibacteriota</taxon>
    </lineage>
</organism>
<evidence type="ECO:0000256" key="1">
    <source>
        <dbReference type="SAM" id="Phobius"/>
    </source>
</evidence>
<keyword evidence="1" id="KW-0472">Membrane</keyword>
<keyword evidence="1" id="KW-1133">Transmembrane helix</keyword>
<reference evidence="3" key="1">
    <citation type="submission" date="2017-09" db="EMBL/GenBank/DDBJ databases">
        <title>Depth-based differentiation of microbial function through sediment-hosted aquifers and enrichment of novel symbionts in the deep terrestrial subsurface.</title>
        <authorList>
            <person name="Probst A.J."/>
            <person name="Ladd B."/>
            <person name="Jarett J.K."/>
            <person name="Geller-Mcgrath D.E."/>
            <person name="Sieber C.M.K."/>
            <person name="Emerson J.B."/>
            <person name="Anantharaman K."/>
            <person name="Thomas B.C."/>
            <person name="Malmstrom R."/>
            <person name="Stieglmeier M."/>
            <person name="Klingl A."/>
            <person name="Woyke T."/>
            <person name="Ryan C.M."/>
            <person name="Banfield J.F."/>
        </authorList>
    </citation>
    <scope>NUCLEOTIDE SEQUENCE [LARGE SCALE GENOMIC DNA]</scope>
</reference>
<evidence type="ECO:0000313" key="3">
    <source>
        <dbReference type="Proteomes" id="UP000230543"/>
    </source>
</evidence>
<feature type="transmembrane region" description="Helical" evidence="1">
    <location>
        <begin position="31"/>
        <end position="47"/>
    </location>
</feature>
<name>A0A2M6WBZ4_9BACT</name>
<comment type="caution">
    <text evidence="2">The sequence shown here is derived from an EMBL/GenBank/DDBJ whole genome shotgun (WGS) entry which is preliminary data.</text>
</comment>
<sequence length="75" mass="8330">MELNIIFKIIASLGVALITVGILINKKRPENILYILGGLCLTAYSIFINDWIFIVLQIIFVLAAAYDFIKSGKAN</sequence>
<feature type="transmembrane region" description="Helical" evidence="1">
    <location>
        <begin position="53"/>
        <end position="69"/>
    </location>
</feature>
<keyword evidence="1" id="KW-0812">Transmembrane</keyword>
<proteinExistence type="predicted"/>
<feature type="transmembrane region" description="Helical" evidence="1">
    <location>
        <begin position="6"/>
        <end position="24"/>
    </location>
</feature>
<dbReference type="Proteomes" id="UP000230543">
    <property type="component" value="Unassembled WGS sequence"/>
</dbReference>
<gene>
    <name evidence="2" type="ORF">COU22_03505</name>
</gene>
<dbReference type="EMBL" id="PFBO01000123">
    <property type="protein sequence ID" value="PIT90215.1"/>
    <property type="molecule type" value="Genomic_DNA"/>
</dbReference>
<accession>A0A2M6WBZ4</accession>
<evidence type="ECO:0000313" key="2">
    <source>
        <dbReference type="EMBL" id="PIT90215.1"/>
    </source>
</evidence>
<dbReference type="AlphaFoldDB" id="A0A2M6WBZ4"/>
<protein>
    <submittedName>
        <fullName evidence="2">Uncharacterized protein</fullName>
    </submittedName>
</protein>